<evidence type="ECO:0000313" key="2">
    <source>
        <dbReference type="Proteomes" id="UP001386437"/>
    </source>
</evidence>
<evidence type="ECO:0000313" key="1">
    <source>
        <dbReference type="EMBL" id="MEI5997027.1"/>
    </source>
</evidence>
<accession>A0ABU8INN2</accession>
<dbReference type="RefSeq" id="WP_336597405.1">
    <property type="nucleotide sequence ID" value="NZ_JACFYJ010000008.1"/>
</dbReference>
<organism evidence="1 2">
    <name type="scientific">Paraburkholderia bengalensis</name>
    <dbReference type="NCBI Taxonomy" id="2747562"/>
    <lineage>
        <taxon>Bacteria</taxon>
        <taxon>Pseudomonadati</taxon>
        <taxon>Pseudomonadota</taxon>
        <taxon>Betaproteobacteria</taxon>
        <taxon>Burkholderiales</taxon>
        <taxon>Burkholderiaceae</taxon>
        <taxon>Paraburkholderia</taxon>
    </lineage>
</organism>
<gene>
    <name evidence="1" type="ORF">H3V53_07370</name>
</gene>
<proteinExistence type="predicted"/>
<keyword evidence="2" id="KW-1185">Reference proteome</keyword>
<dbReference type="Proteomes" id="UP001386437">
    <property type="component" value="Unassembled WGS sequence"/>
</dbReference>
<protein>
    <submittedName>
        <fullName evidence="1">Uncharacterized protein</fullName>
    </submittedName>
</protein>
<dbReference type="EMBL" id="JACFYJ010000008">
    <property type="protein sequence ID" value="MEI5997027.1"/>
    <property type="molecule type" value="Genomic_DNA"/>
</dbReference>
<sequence>MATIFMSRSASSIVAELSRVHPQPVVQWPEFGLHRVRCPQLAGSALPIAVVVPDTLPPYSVVRDVDVVAAGPAFS</sequence>
<name>A0ABU8INN2_9BURK</name>
<comment type="caution">
    <text evidence="1">The sequence shown here is derived from an EMBL/GenBank/DDBJ whole genome shotgun (WGS) entry which is preliminary data.</text>
</comment>
<reference evidence="1 2" key="1">
    <citation type="journal article" date="2022" name="Arch. Microbiol.">
        <title>Paraburkholderia bengalensis sp. nov. isolated from roots of Oryza sativa, IR64.</title>
        <authorList>
            <person name="Nag P."/>
            <person name="Mondal N."/>
            <person name="Sarkar J."/>
            <person name="Das S."/>
        </authorList>
    </citation>
    <scope>NUCLEOTIDE SEQUENCE [LARGE SCALE GENOMIC DNA]</scope>
    <source>
        <strain evidence="1 2">IR64_4_BI</strain>
    </source>
</reference>